<reference evidence="3" key="1">
    <citation type="journal article" date="2019" name="Int. J. Syst. Evol. Microbiol.">
        <title>The Global Catalogue of Microorganisms (GCM) 10K type strain sequencing project: providing services to taxonomists for standard genome sequencing and annotation.</title>
        <authorList>
            <consortium name="The Broad Institute Genomics Platform"/>
            <consortium name="The Broad Institute Genome Sequencing Center for Infectious Disease"/>
            <person name="Wu L."/>
            <person name="Ma J."/>
        </authorList>
    </citation>
    <scope>NUCLEOTIDE SEQUENCE [LARGE SCALE GENOMIC DNA]</scope>
    <source>
        <strain evidence="3">CCUG 43117</strain>
    </source>
</reference>
<evidence type="ECO:0000313" key="3">
    <source>
        <dbReference type="Proteomes" id="UP001596060"/>
    </source>
</evidence>
<dbReference type="EMBL" id="JBHSLU010000073">
    <property type="protein sequence ID" value="MFC5507829.1"/>
    <property type="molecule type" value="Genomic_DNA"/>
</dbReference>
<dbReference type="Proteomes" id="UP001596060">
    <property type="component" value="Unassembled WGS sequence"/>
</dbReference>
<keyword evidence="1" id="KW-0732">Signal</keyword>
<accession>A0ABW0P7V2</accession>
<organism evidence="2 3">
    <name type="scientific">Bosea massiliensis</name>
    <dbReference type="NCBI Taxonomy" id="151419"/>
    <lineage>
        <taxon>Bacteria</taxon>
        <taxon>Pseudomonadati</taxon>
        <taxon>Pseudomonadota</taxon>
        <taxon>Alphaproteobacteria</taxon>
        <taxon>Hyphomicrobiales</taxon>
        <taxon>Boseaceae</taxon>
        <taxon>Bosea</taxon>
    </lineage>
</organism>
<name>A0ABW0P7V2_9HYPH</name>
<gene>
    <name evidence="2" type="ORF">ACFPN9_21525</name>
</gene>
<proteinExistence type="predicted"/>
<protein>
    <recommendedName>
        <fullName evidence="4">Surface antigen domain-containing protein</fullName>
    </recommendedName>
</protein>
<sequence>MSPLLSAVMLFIVCVPASARDWAFGTEAVVNVTVGSDIDPISASLPLALDQSAKLQKSHPKATQWIVNVDWPSARTGVQFILRGNSASFDGQTPNGWIGKFSFNGGSEKGVIEAGKWCQRGAARVYPAICQGVDRAVESRNVRHLIKN</sequence>
<dbReference type="RefSeq" id="WP_377817573.1">
    <property type="nucleotide sequence ID" value="NZ_JBHSLU010000073.1"/>
</dbReference>
<comment type="caution">
    <text evidence="2">The sequence shown here is derived from an EMBL/GenBank/DDBJ whole genome shotgun (WGS) entry which is preliminary data.</text>
</comment>
<evidence type="ECO:0008006" key="4">
    <source>
        <dbReference type="Google" id="ProtNLM"/>
    </source>
</evidence>
<evidence type="ECO:0000256" key="1">
    <source>
        <dbReference type="SAM" id="SignalP"/>
    </source>
</evidence>
<feature type="chain" id="PRO_5045456973" description="Surface antigen domain-containing protein" evidence="1">
    <location>
        <begin position="20"/>
        <end position="148"/>
    </location>
</feature>
<keyword evidence="3" id="KW-1185">Reference proteome</keyword>
<evidence type="ECO:0000313" key="2">
    <source>
        <dbReference type="EMBL" id="MFC5507829.1"/>
    </source>
</evidence>
<feature type="signal peptide" evidence="1">
    <location>
        <begin position="1"/>
        <end position="19"/>
    </location>
</feature>